<reference evidence="3 4" key="1">
    <citation type="submission" date="2018-06" db="EMBL/GenBank/DDBJ databases">
        <title>Genomic Encyclopedia of Archaeal and Bacterial Type Strains, Phase II (KMG-II): from individual species to whole genera.</title>
        <authorList>
            <person name="Goeker M."/>
        </authorList>
    </citation>
    <scope>NUCLEOTIDE SEQUENCE [LARGE SCALE GENOMIC DNA]</scope>
    <source>
        <strain evidence="3 4">DSM 22011</strain>
    </source>
</reference>
<feature type="transmembrane region" description="Helical" evidence="1">
    <location>
        <begin position="12"/>
        <end position="28"/>
    </location>
</feature>
<dbReference type="EMBL" id="QLMG01000002">
    <property type="protein sequence ID" value="RAK23008.1"/>
    <property type="molecule type" value="Genomic_DNA"/>
</dbReference>
<keyword evidence="1" id="KW-0812">Transmembrane</keyword>
<dbReference type="OrthoDB" id="9804804at2"/>
<dbReference type="RefSeq" id="WP_009504952.1">
    <property type="nucleotide sequence ID" value="NZ_LIGK01000023.1"/>
</dbReference>
<keyword evidence="4" id="KW-1185">Reference proteome</keyword>
<comment type="caution">
    <text evidence="3">The sequence shown here is derived from an EMBL/GenBank/DDBJ whole genome shotgun (WGS) entry which is preliminary data.</text>
</comment>
<dbReference type="Proteomes" id="UP000249165">
    <property type="component" value="Unassembled WGS sequence"/>
</dbReference>
<protein>
    <recommendedName>
        <fullName evidence="2">Inner membrane protein YgaP-like transmembrane domain-containing protein</fullName>
    </recommendedName>
</protein>
<keyword evidence="1" id="KW-1133">Transmembrane helix</keyword>
<gene>
    <name evidence="3" type="ORF">ATI53_1002188</name>
</gene>
<dbReference type="InterPro" id="IPR021309">
    <property type="entry name" value="YgaP-like_TM"/>
</dbReference>
<feature type="domain" description="Inner membrane protein YgaP-like transmembrane" evidence="2">
    <location>
        <begin position="4"/>
        <end position="63"/>
    </location>
</feature>
<dbReference type="Pfam" id="PF11127">
    <property type="entry name" value="YgaP-like_TM"/>
    <property type="match status" value="1"/>
</dbReference>
<organism evidence="3 4">
    <name type="scientific">Salipiger aestuarii</name>
    <dbReference type="NCBI Taxonomy" id="568098"/>
    <lineage>
        <taxon>Bacteria</taxon>
        <taxon>Pseudomonadati</taxon>
        <taxon>Pseudomonadota</taxon>
        <taxon>Alphaproteobacteria</taxon>
        <taxon>Rhodobacterales</taxon>
        <taxon>Roseobacteraceae</taxon>
        <taxon>Salipiger</taxon>
    </lineage>
</organism>
<keyword evidence="1" id="KW-0472">Membrane</keyword>
<sequence>MFARNIGGIDKILRIVVGALMIGAAFIVQGPYHWLLLLGVVPLATGLAGTCPLYSMLGISTRPDGK</sequence>
<evidence type="ECO:0000313" key="4">
    <source>
        <dbReference type="Proteomes" id="UP000249165"/>
    </source>
</evidence>
<dbReference type="AlphaFoldDB" id="A0A327YPS9"/>
<feature type="transmembrane region" description="Helical" evidence="1">
    <location>
        <begin position="34"/>
        <end position="57"/>
    </location>
</feature>
<accession>A0A327YPS9</accession>
<evidence type="ECO:0000313" key="3">
    <source>
        <dbReference type="EMBL" id="RAK23008.1"/>
    </source>
</evidence>
<proteinExistence type="predicted"/>
<name>A0A327YPS9_9RHOB</name>
<evidence type="ECO:0000256" key="1">
    <source>
        <dbReference type="SAM" id="Phobius"/>
    </source>
</evidence>
<evidence type="ECO:0000259" key="2">
    <source>
        <dbReference type="Pfam" id="PF11127"/>
    </source>
</evidence>